<proteinExistence type="inferred from homology"/>
<reference evidence="6" key="2">
    <citation type="submission" date="2025-08" db="UniProtKB">
        <authorList>
            <consortium name="RefSeq"/>
        </authorList>
    </citation>
    <scope>IDENTIFICATION</scope>
    <source>
        <tissue evidence="6">Leaf</tissue>
    </source>
</reference>
<dbReference type="InterPro" id="IPR000073">
    <property type="entry name" value="AB_hydrolase_1"/>
</dbReference>
<dbReference type="InterPro" id="IPR029058">
    <property type="entry name" value="AB_hydrolase_fold"/>
</dbReference>
<dbReference type="CDD" id="cd07987">
    <property type="entry name" value="LPLAT_MGAT-like"/>
    <property type="match status" value="1"/>
</dbReference>
<name>A0A8B8PJI1_9MYRT</name>
<dbReference type="AlphaFoldDB" id="A0A8B8PJI1"/>
<keyword evidence="2" id="KW-0808">Transferase</keyword>
<dbReference type="PANTHER" id="PTHR22753">
    <property type="entry name" value="TRANSMEMBRANE PROTEIN 68"/>
    <property type="match status" value="1"/>
</dbReference>
<dbReference type="Gene3D" id="3.40.50.1820">
    <property type="entry name" value="alpha/beta hydrolase"/>
    <property type="match status" value="1"/>
</dbReference>
<comment type="similarity">
    <text evidence="1">Belongs to the diacylglycerol acyltransferase family.</text>
</comment>
<dbReference type="GeneID" id="115744015"/>
<evidence type="ECO:0000313" key="6">
    <source>
        <dbReference type="RefSeq" id="XP_030534950.1"/>
    </source>
</evidence>
<gene>
    <name evidence="6" type="primary">LOC115744015</name>
</gene>
<dbReference type="InterPro" id="IPR007130">
    <property type="entry name" value="DAGAT"/>
</dbReference>
<evidence type="ECO:0000259" key="4">
    <source>
        <dbReference type="Pfam" id="PF00561"/>
    </source>
</evidence>
<sequence length="713" mass="79319">MSSPVTFRVSPYLALNAQFWPRCRVQASSSVGGDSNVSSSPELVVLNGAPPVEETEKVGPLTGGNGYAVSKIEVVEKKKKVEKEAKVSLEVLWDDAYGTKSVKDYLDCSRDMIRPDGGPPRWFCPVECGQPLNDCPVLLFLPGLDGTGLGLILHHKALGRAFEVRCLHIPVYDRTPFEGLVKFIEKTIKAEHAASPHKPIYLVGDSFGGCLALAVAARNPTIDLVVLLVNPATSFGRSQLQPLLPLLEAMPDGLHFTVPYLLSFVMGDPVKMATINIDNMLPLRVALEQLSVNLTSLLPRLSGLADIVPRETLLWKLKLLKSAASYANSRLHAVKAEVLLLVSGKDNMLPSHDEAQRLTNSLKNCRVCYFKDNGHTLLLEDGINLLTVIKGTHTYRRTRRHDYILDFLPPSMSEYKLAFHQIVGLFRNASSSVLFSTLEDGKIVRGLSGVPSEGPVLLVGYHMLMGLEVFSLVEEFLREKNIMVRGMAHPMLFSEKIENLSSEFDLINWIKVLGAVPVTGSNLFKLFSTKSHVLLYPGGAREASHNKGGEYKLLWPDQPEFVRMAARFGATIVPFGTVGEDDIAELVLDYNDLMKIPFVNDYLREASRDAIRVREGMSGEGANETLFMPGILPRIPGRFYYLFGKPIETRGRYEALKDRENANELYLQVKSRVESCIAYLLKKREEDPYRSILDRSVHRALHSPLHEIPAFEP</sequence>
<organism evidence="5 6">
    <name type="scientific">Rhodamnia argentea</name>
    <dbReference type="NCBI Taxonomy" id="178133"/>
    <lineage>
        <taxon>Eukaryota</taxon>
        <taxon>Viridiplantae</taxon>
        <taxon>Streptophyta</taxon>
        <taxon>Embryophyta</taxon>
        <taxon>Tracheophyta</taxon>
        <taxon>Spermatophyta</taxon>
        <taxon>Magnoliopsida</taxon>
        <taxon>eudicotyledons</taxon>
        <taxon>Gunneridae</taxon>
        <taxon>Pentapetalae</taxon>
        <taxon>rosids</taxon>
        <taxon>malvids</taxon>
        <taxon>Myrtales</taxon>
        <taxon>Myrtaceae</taxon>
        <taxon>Myrtoideae</taxon>
        <taxon>Myrteae</taxon>
        <taxon>Australasian group</taxon>
        <taxon>Rhodamnia</taxon>
    </lineage>
</organism>
<accession>A0A8B8PJI1</accession>
<keyword evidence="5" id="KW-1185">Reference proteome</keyword>
<evidence type="ECO:0000256" key="1">
    <source>
        <dbReference type="ARBA" id="ARBA00005420"/>
    </source>
</evidence>
<dbReference type="RefSeq" id="XP_030534950.1">
    <property type="nucleotide sequence ID" value="XM_030679090.2"/>
</dbReference>
<dbReference type="KEGG" id="rarg:115744015"/>
<protein>
    <submittedName>
        <fullName evidence="6">Phytyl ester synthase 1, chloroplastic isoform X2</fullName>
    </submittedName>
</protein>
<feature type="domain" description="AB hydrolase-1" evidence="4">
    <location>
        <begin position="176"/>
        <end position="381"/>
    </location>
</feature>
<dbReference type="GO" id="GO:0016020">
    <property type="term" value="C:membrane"/>
    <property type="evidence" value="ECO:0007669"/>
    <property type="project" value="TreeGrafter"/>
</dbReference>
<dbReference type="GO" id="GO:0004144">
    <property type="term" value="F:diacylglycerol O-acyltransferase activity"/>
    <property type="evidence" value="ECO:0007669"/>
    <property type="project" value="UniProtKB-ARBA"/>
</dbReference>
<dbReference type="SUPFAM" id="SSF53474">
    <property type="entry name" value="alpha/beta-Hydrolases"/>
    <property type="match status" value="1"/>
</dbReference>
<evidence type="ECO:0000256" key="2">
    <source>
        <dbReference type="ARBA" id="ARBA00022679"/>
    </source>
</evidence>
<reference evidence="5" key="1">
    <citation type="submission" date="2025-05" db="UniProtKB">
        <authorList>
            <consortium name="RefSeq"/>
        </authorList>
    </citation>
    <scope>NUCLEOTIDE SEQUENCE [LARGE SCALE GENOMIC DNA]</scope>
</reference>
<dbReference type="GO" id="GO:0019432">
    <property type="term" value="P:triglyceride biosynthetic process"/>
    <property type="evidence" value="ECO:0007669"/>
    <property type="project" value="UniProtKB-ARBA"/>
</dbReference>
<evidence type="ECO:0000313" key="5">
    <source>
        <dbReference type="Proteomes" id="UP000827889"/>
    </source>
</evidence>
<keyword evidence="3" id="KW-0012">Acyltransferase</keyword>
<dbReference type="Proteomes" id="UP000827889">
    <property type="component" value="Chromosome 1"/>
</dbReference>
<dbReference type="OrthoDB" id="44277at2759"/>
<dbReference type="Pfam" id="PF03982">
    <property type="entry name" value="DAGAT"/>
    <property type="match status" value="1"/>
</dbReference>
<evidence type="ECO:0000256" key="3">
    <source>
        <dbReference type="ARBA" id="ARBA00023315"/>
    </source>
</evidence>
<dbReference type="Pfam" id="PF00561">
    <property type="entry name" value="Abhydrolase_1"/>
    <property type="match status" value="1"/>
</dbReference>
<dbReference type="PANTHER" id="PTHR22753:SF14">
    <property type="entry name" value="MONOACYLGLYCEROL_DIACYLGLYCEROL O-ACYLTRANSFERASE"/>
    <property type="match status" value="1"/>
</dbReference>